<keyword evidence="2" id="KW-0472">Membrane</keyword>
<accession>M3B2Q0</accession>
<feature type="region of interest" description="Disordered" evidence="1">
    <location>
        <begin position="131"/>
        <end position="508"/>
    </location>
</feature>
<dbReference type="AlphaFoldDB" id="M3B2Q0"/>
<keyword evidence="2" id="KW-1133">Transmembrane helix</keyword>
<feature type="compositionally biased region" description="Polar residues" evidence="1">
    <location>
        <begin position="266"/>
        <end position="279"/>
    </location>
</feature>
<feature type="transmembrane region" description="Helical" evidence="2">
    <location>
        <begin position="101"/>
        <end position="124"/>
    </location>
</feature>
<gene>
    <name evidence="3" type="ORF">SEPMUDRAFT_154888</name>
</gene>
<proteinExistence type="predicted"/>
<sequence>MPNRTKMEAPHSLVLSGSPHSGTTTSRERFQKTYLLAMRITVPVTRPMILLGTGSPHRNVTCTDSVSGPNTSAGGLTRAGTDNFKPRATSHRPALAHNRRLTLAIAVPLCCLFLLAVLGCVLYWTRRRQPLRHGTGGRRKSGPEVHRNNFIEPSNTPPPTEPSSEEQPEWQRPSTAIKRSDDGLSRITELPSVSDDTPGHRTSRELHEQPLSPTAPPPELPSSLSSQSETINSPDSSSDDFAGHLSGLDEDPFSDRAATAAPMPRQETSPEISPSSLPTAQHRPQIETASSVGAATSESSAEHPVTAINTQGPNSVNEEQQDDEPSSSRAVVSRAALLSSELEHSSIEIDDGTPSQSDDPRHLQPASHSDEPVHHHSSILDSSTAPPRDNDTSWNPFSSPTIPATSARSSIVGETELPPQRENNDDDVLDHVQQQPPPSNNRAEDTASSREEEHFLDAFILPTRSSRSSSSSHEEFPAPPLSDRGSWLHREEGEEEEEEQDTGATNTE</sequence>
<name>M3B2Q0_SPHMS</name>
<feature type="compositionally biased region" description="Polar residues" evidence="1">
    <location>
        <begin position="307"/>
        <end position="318"/>
    </location>
</feature>
<dbReference type="Proteomes" id="UP000016931">
    <property type="component" value="Unassembled WGS sequence"/>
</dbReference>
<evidence type="ECO:0000256" key="1">
    <source>
        <dbReference type="SAM" id="MobiDB-lite"/>
    </source>
</evidence>
<dbReference type="RefSeq" id="XP_016762173.1">
    <property type="nucleotide sequence ID" value="XM_016907587.1"/>
</dbReference>
<feature type="compositionally biased region" description="Basic and acidic residues" evidence="1">
    <location>
        <begin position="197"/>
        <end position="208"/>
    </location>
</feature>
<feature type="compositionally biased region" description="Polar residues" evidence="1">
    <location>
        <begin position="60"/>
        <end position="74"/>
    </location>
</feature>
<evidence type="ECO:0000313" key="3">
    <source>
        <dbReference type="EMBL" id="EMF14052.1"/>
    </source>
</evidence>
<feature type="compositionally biased region" description="Low complexity" evidence="1">
    <location>
        <begin position="327"/>
        <end position="340"/>
    </location>
</feature>
<dbReference type="EMBL" id="KB456262">
    <property type="protein sequence ID" value="EMF14052.1"/>
    <property type="molecule type" value="Genomic_DNA"/>
</dbReference>
<feature type="compositionally biased region" description="Basic and acidic residues" evidence="1">
    <location>
        <begin position="442"/>
        <end position="456"/>
    </location>
</feature>
<feature type="compositionally biased region" description="Basic residues" evidence="1">
    <location>
        <begin position="131"/>
        <end position="140"/>
    </location>
</feature>
<evidence type="ECO:0000256" key="2">
    <source>
        <dbReference type="SAM" id="Phobius"/>
    </source>
</evidence>
<dbReference type="OrthoDB" id="3648415at2759"/>
<feature type="compositionally biased region" description="Basic and acidic residues" evidence="1">
    <location>
        <begin position="358"/>
        <end position="374"/>
    </location>
</feature>
<keyword evidence="2" id="KW-0812">Transmembrane</keyword>
<feature type="compositionally biased region" description="Polar residues" evidence="1">
    <location>
        <begin position="287"/>
        <end position="299"/>
    </location>
</feature>
<protein>
    <submittedName>
        <fullName evidence="3">Uncharacterized protein</fullName>
    </submittedName>
</protein>
<reference evidence="3 4" key="1">
    <citation type="journal article" date="2012" name="PLoS Pathog.">
        <title>Diverse lifestyles and strategies of plant pathogenesis encoded in the genomes of eighteen Dothideomycetes fungi.</title>
        <authorList>
            <person name="Ohm R.A."/>
            <person name="Feau N."/>
            <person name="Henrissat B."/>
            <person name="Schoch C.L."/>
            <person name="Horwitz B.A."/>
            <person name="Barry K.W."/>
            <person name="Condon B.J."/>
            <person name="Copeland A.C."/>
            <person name="Dhillon B."/>
            <person name="Glaser F."/>
            <person name="Hesse C.N."/>
            <person name="Kosti I."/>
            <person name="LaButti K."/>
            <person name="Lindquist E.A."/>
            <person name="Lucas S."/>
            <person name="Salamov A.A."/>
            <person name="Bradshaw R.E."/>
            <person name="Ciuffetti L."/>
            <person name="Hamelin R.C."/>
            <person name="Kema G.H.J."/>
            <person name="Lawrence C."/>
            <person name="Scott J.A."/>
            <person name="Spatafora J.W."/>
            <person name="Turgeon B.G."/>
            <person name="de Wit P.J.G.M."/>
            <person name="Zhong S."/>
            <person name="Goodwin S.B."/>
            <person name="Grigoriev I.V."/>
        </authorList>
    </citation>
    <scope>NUCLEOTIDE SEQUENCE [LARGE SCALE GENOMIC DNA]</scope>
    <source>
        <strain evidence="3 4">SO2202</strain>
    </source>
</reference>
<feature type="region of interest" description="Disordered" evidence="1">
    <location>
        <begin position="1"/>
        <end position="26"/>
    </location>
</feature>
<feature type="compositionally biased region" description="Polar residues" evidence="1">
    <location>
        <begin position="392"/>
        <end position="409"/>
    </location>
</feature>
<evidence type="ECO:0000313" key="4">
    <source>
        <dbReference type="Proteomes" id="UP000016931"/>
    </source>
</evidence>
<organism evidence="3 4">
    <name type="scientific">Sphaerulina musiva (strain SO2202)</name>
    <name type="common">Poplar stem canker fungus</name>
    <name type="synonym">Septoria musiva</name>
    <dbReference type="NCBI Taxonomy" id="692275"/>
    <lineage>
        <taxon>Eukaryota</taxon>
        <taxon>Fungi</taxon>
        <taxon>Dikarya</taxon>
        <taxon>Ascomycota</taxon>
        <taxon>Pezizomycotina</taxon>
        <taxon>Dothideomycetes</taxon>
        <taxon>Dothideomycetidae</taxon>
        <taxon>Mycosphaerellales</taxon>
        <taxon>Mycosphaerellaceae</taxon>
        <taxon>Sphaerulina</taxon>
    </lineage>
</organism>
<keyword evidence="4" id="KW-1185">Reference proteome</keyword>
<dbReference type="GeneID" id="27904724"/>
<feature type="region of interest" description="Disordered" evidence="1">
    <location>
        <begin position="60"/>
        <end position="92"/>
    </location>
</feature>
<feature type="compositionally biased region" description="Low complexity" evidence="1">
    <location>
        <begin position="221"/>
        <end position="230"/>
    </location>
</feature>
<dbReference type="HOGENOM" id="CLU_536567_0_0_1"/>